<evidence type="ECO:0000256" key="1">
    <source>
        <dbReference type="SAM" id="MobiDB-lite"/>
    </source>
</evidence>
<organism evidence="2">
    <name type="scientific">marine metagenome</name>
    <dbReference type="NCBI Taxonomy" id="408172"/>
    <lineage>
        <taxon>unclassified sequences</taxon>
        <taxon>metagenomes</taxon>
        <taxon>ecological metagenomes</taxon>
    </lineage>
</organism>
<evidence type="ECO:0000313" key="2">
    <source>
        <dbReference type="EMBL" id="SVB21624.1"/>
    </source>
</evidence>
<dbReference type="AlphaFoldDB" id="A0A382C6W7"/>
<gene>
    <name evidence="2" type="ORF">METZ01_LOCUS174478</name>
</gene>
<sequence>MRRSLATAADDAHTVYPITHGQPR</sequence>
<reference evidence="2" key="1">
    <citation type="submission" date="2018-05" db="EMBL/GenBank/DDBJ databases">
        <authorList>
            <person name="Lanie J.A."/>
            <person name="Ng W.-L."/>
            <person name="Kazmierczak K.M."/>
            <person name="Andrzejewski T.M."/>
            <person name="Davidsen T.M."/>
            <person name="Wayne K.J."/>
            <person name="Tettelin H."/>
            <person name="Glass J.I."/>
            <person name="Rusch D."/>
            <person name="Podicherti R."/>
            <person name="Tsui H.-C.T."/>
            <person name="Winkler M.E."/>
        </authorList>
    </citation>
    <scope>NUCLEOTIDE SEQUENCE</scope>
</reference>
<accession>A0A382C6W7</accession>
<protein>
    <submittedName>
        <fullName evidence="2">Uncharacterized protein</fullName>
    </submittedName>
</protein>
<dbReference type="EMBL" id="UINC01033018">
    <property type="protein sequence ID" value="SVB21624.1"/>
    <property type="molecule type" value="Genomic_DNA"/>
</dbReference>
<proteinExistence type="predicted"/>
<name>A0A382C6W7_9ZZZZ</name>
<feature type="region of interest" description="Disordered" evidence="1">
    <location>
        <begin position="1"/>
        <end position="24"/>
    </location>
</feature>